<accession>A0A378QX61</accession>
<dbReference type="CDD" id="cd17485">
    <property type="entry name" value="MFS_MFSD3"/>
    <property type="match status" value="1"/>
</dbReference>
<feature type="transmembrane region" description="Helical" evidence="6">
    <location>
        <begin position="410"/>
        <end position="432"/>
    </location>
</feature>
<evidence type="ECO:0000313" key="9">
    <source>
        <dbReference type="Proteomes" id="UP000255230"/>
    </source>
</evidence>
<feature type="transmembrane region" description="Helical" evidence="6">
    <location>
        <begin position="347"/>
        <end position="371"/>
    </location>
</feature>
<dbReference type="RefSeq" id="WP_062335228.1">
    <property type="nucleotide sequence ID" value="NZ_CP014238.1"/>
</dbReference>
<feature type="transmembrane region" description="Helical" evidence="6">
    <location>
        <begin position="383"/>
        <end position="404"/>
    </location>
</feature>
<dbReference type="InterPro" id="IPR011701">
    <property type="entry name" value="MFS"/>
</dbReference>
<keyword evidence="5 6" id="KW-0472">Membrane</keyword>
<feature type="transmembrane region" description="Helical" evidence="6">
    <location>
        <begin position="87"/>
        <end position="107"/>
    </location>
</feature>
<dbReference type="InterPro" id="IPR020846">
    <property type="entry name" value="MFS_dom"/>
</dbReference>
<dbReference type="AlphaFoldDB" id="A0A378QX61"/>
<dbReference type="InterPro" id="IPR036259">
    <property type="entry name" value="MFS_trans_sf"/>
</dbReference>
<evidence type="ECO:0000259" key="7">
    <source>
        <dbReference type="PROSITE" id="PS50850"/>
    </source>
</evidence>
<dbReference type="SUPFAM" id="SSF103473">
    <property type="entry name" value="MFS general substrate transporter"/>
    <property type="match status" value="1"/>
</dbReference>
<evidence type="ECO:0000256" key="3">
    <source>
        <dbReference type="ARBA" id="ARBA00022692"/>
    </source>
</evidence>
<dbReference type="PANTHER" id="PTHR12778:SF10">
    <property type="entry name" value="MAJOR FACILITATOR SUPERFAMILY DOMAIN-CONTAINING PROTEIN 3"/>
    <property type="match status" value="1"/>
</dbReference>
<dbReference type="InterPro" id="IPR004752">
    <property type="entry name" value="AmpG_permease/AT-1"/>
</dbReference>
<dbReference type="Pfam" id="PF07690">
    <property type="entry name" value="MFS_1"/>
    <property type="match status" value="1"/>
</dbReference>
<feature type="transmembrane region" description="Helical" evidence="6">
    <location>
        <begin position="306"/>
        <end position="327"/>
    </location>
</feature>
<keyword evidence="4 6" id="KW-1133">Transmembrane helix</keyword>
<gene>
    <name evidence="8" type="primary">ampG_3</name>
    <name evidence="8" type="ORF">NCTC10465_02386</name>
</gene>
<keyword evidence="2" id="KW-0813">Transport</keyword>
<dbReference type="GO" id="GO:0016020">
    <property type="term" value="C:membrane"/>
    <property type="evidence" value="ECO:0007669"/>
    <property type="project" value="UniProtKB-SubCell"/>
</dbReference>
<comment type="subcellular location">
    <subcellularLocation>
        <location evidence="1">Membrane</location>
        <topology evidence="1">Multi-pass membrane protein</topology>
    </subcellularLocation>
</comment>
<sequence length="447" mass="49500">MNLSKHSDSASHKVFHRLLPMVAMLYIAHALPLYFFNVAVPAILRQQGVDVRWIGMLSLLYLPWALKFFWATVVDNHYSERIGKRKTWLLSTQIIIVIGLITLSQLGWLQITALLLVSFIISSAAATQDIAIDGYTVEQFDKSQFGMVSATQSLGVAFGSMLGGAGVLWLYHSYSWQVAILSLAGVVSLISMLLIRLPDATKAPNRPIIKSQTLLPSMDRNHTSKSLDKASLKKFFARADVKWILLLIVVFRFVEAPAMAMLNPMLVDFGWSLNQIGFLFSVLGAIVGILSAISAGFLVKKQGAERWLLISGWLRSAVYGLLFLVLLSKGVLLAQTGLFGQTQFATLLSISVLLLLGIRYLTMTALYTLFMNHTSKQQAGTDFTVFVCIELLVFFIGGAVSGFLVHSLGYQNLFLLLMSMSVISVSLTPFFLKKMLLKKNHSYEAIS</sequence>
<feature type="transmembrane region" description="Helical" evidence="6">
    <location>
        <begin position="178"/>
        <end position="197"/>
    </location>
</feature>
<dbReference type="Proteomes" id="UP000255230">
    <property type="component" value="Unassembled WGS sequence"/>
</dbReference>
<feature type="transmembrane region" description="Helical" evidence="6">
    <location>
        <begin position="278"/>
        <end position="299"/>
    </location>
</feature>
<dbReference type="EMBL" id="UGPY01000004">
    <property type="protein sequence ID" value="STZ04930.1"/>
    <property type="molecule type" value="Genomic_DNA"/>
</dbReference>
<reference evidence="8 9" key="1">
    <citation type="submission" date="2018-06" db="EMBL/GenBank/DDBJ databases">
        <authorList>
            <consortium name="Pathogen Informatics"/>
            <person name="Doyle S."/>
        </authorList>
    </citation>
    <scope>NUCLEOTIDE SEQUENCE [LARGE SCALE GENOMIC DNA]</scope>
    <source>
        <strain evidence="8 9">NCTC10465</strain>
    </source>
</reference>
<feature type="domain" description="Major facilitator superfamily (MFS) profile" evidence="7">
    <location>
        <begin position="18"/>
        <end position="436"/>
    </location>
</feature>
<proteinExistence type="predicted"/>
<evidence type="ECO:0000256" key="4">
    <source>
        <dbReference type="ARBA" id="ARBA00022989"/>
    </source>
</evidence>
<feature type="transmembrane region" description="Helical" evidence="6">
    <location>
        <begin position="153"/>
        <end position="172"/>
    </location>
</feature>
<keyword evidence="3 6" id="KW-0812">Transmembrane</keyword>
<organism evidence="8 9">
    <name type="scientific">Faucicola osloensis</name>
    <name type="common">Moraxella osloensis</name>
    <dbReference type="NCBI Taxonomy" id="34062"/>
    <lineage>
        <taxon>Bacteria</taxon>
        <taxon>Pseudomonadati</taxon>
        <taxon>Pseudomonadota</taxon>
        <taxon>Gammaproteobacteria</taxon>
        <taxon>Moraxellales</taxon>
        <taxon>Moraxellaceae</taxon>
        <taxon>Faucicola</taxon>
    </lineage>
</organism>
<feature type="transmembrane region" description="Helical" evidence="6">
    <location>
        <begin position="243"/>
        <end position="266"/>
    </location>
</feature>
<feature type="transmembrane region" description="Helical" evidence="6">
    <location>
        <begin position="21"/>
        <end position="44"/>
    </location>
</feature>
<protein>
    <submittedName>
        <fullName evidence="8">Muropeptide transporter</fullName>
    </submittedName>
</protein>
<dbReference type="Gene3D" id="1.20.1250.20">
    <property type="entry name" value="MFS general substrate transporter like domains"/>
    <property type="match status" value="1"/>
</dbReference>
<evidence type="ECO:0000313" key="8">
    <source>
        <dbReference type="EMBL" id="STZ04930.1"/>
    </source>
</evidence>
<dbReference type="GO" id="GO:0022857">
    <property type="term" value="F:transmembrane transporter activity"/>
    <property type="evidence" value="ECO:0007669"/>
    <property type="project" value="InterPro"/>
</dbReference>
<keyword evidence="9" id="KW-1185">Reference proteome</keyword>
<evidence type="ECO:0000256" key="2">
    <source>
        <dbReference type="ARBA" id="ARBA00022448"/>
    </source>
</evidence>
<evidence type="ECO:0000256" key="1">
    <source>
        <dbReference type="ARBA" id="ARBA00004141"/>
    </source>
</evidence>
<dbReference type="PROSITE" id="PS50850">
    <property type="entry name" value="MFS"/>
    <property type="match status" value="1"/>
</dbReference>
<dbReference type="GeneID" id="35779519"/>
<evidence type="ECO:0000256" key="5">
    <source>
        <dbReference type="ARBA" id="ARBA00023136"/>
    </source>
</evidence>
<dbReference type="PANTHER" id="PTHR12778">
    <property type="entry name" value="SOLUTE CARRIER FAMILY 33 ACETYL-COA TRANSPORTER -RELATED"/>
    <property type="match status" value="1"/>
</dbReference>
<feature type="transmembrane region" description="Helical" evidence="6">
    <location>
        <begin position="113"/>
        <end position="132"/>
    </location>
</feature>
<name>A0A378QX61_FAUOS</name>
<feature type="transmembrane region" description="Helical" evidence="6">
    <location>
        <begin position="56"/>
        <end position="75"/>
    </location>
</feature>
<evidence type="ECO:0000256" key="6">
    <source>
        <dbReference type="SAM" id="Phobius"/>
    </source>
</evidence>
<dbReference type="KEGG" id="mos:AXE82_11740"/>